<dbReference type="InterPro" id="IPR025202">
    <property type="entry name" value="PLD-like_dom"/>
</dbReference>
<dbReference type="Proteomes" id="UP000647587">
    <property type="component" value="Unassembled WGS sequence"/>
</dbReference>
<evidence type="ECO:0000256" key="1">
    <source>
        <dbReference type="SAM" id="Phobius"/>
    </source>
</evidence>
<keyword evidence="1" id="KW-0472">Membrane</keyword>
<organism evidence="3 4">
    <name type="scientific">Deinococcus malanensis</name>
    <dbReference type="NCBI Taxonomy" id="1706855"/>
    <lineage>
        <taxon>Bacteria</taxon>
        <taxon>Thermotogati</taxon>
        <taxon>Deinococcota</taxon>
        <taxon>Deinococci</taxon>
        <taxon>Deinococcales</taxon>
        <taxon>Deinococcaceae</taxon>
        <taxon>Deinococcus</taxon>
    </lineage>
</organism>
<feature type="domain" description="PLD phosphodiesterase" evidence="2">
    <location>
        <begin position="664"/>
        <end position="691"/>
    </location>
</feature>
<dbReference type="InterPro" id="IPR001736">
    <property type="entry name" value="PLipase_D/transphosphatidylase"/>
</dbReference>
<dbReference type="PANTHER" id="PTHR21248">
    <property type="entry name" value="CARDIOLIPIN SYNTHASE"/>
    <property type="match status" value="1"/>
</dbReference>
<gene>
    <name evidence="3" type="ORF">GCM10008955_07800</name>
</gene>
<evidence type="ECO:0000313" key="3">
    <source>
        <dbReference type="EMBL" id="GGK16822.1"/>
    </source>
</evidence>
<dbReference type="Pfam" id="PF13091">
    <property type="entry name" value="PLDc_2"/>
    <property type="match status" value="1"/>
</dbReference>
<sequence length="738" mass="77841">MRLLPTERPPLTIRRLAWSALAGLLAGVLLARGAVTLVLALVPGDQPYVRTVVGTFGALLSVIVGFALAGALSTRGLPIPRLGLTRSQARWRSAIAAGSTAGLLILPVGGLLAFAGAYHEGALGQTLGLAQLTLGLGLLGAVYGGLSGGVLGLLTVRASQAWRPALGGLLGFGAVGLCAGVLLGAAGIPDALSGGGSALLTILAAFVTTSQVVGDLLIARGINDAVDAPRDWASDRQLKLTLASLGLVGLGVWGLGSEVVAFAHSRPTNAVPLAIPQRAAPGCPAPTDPLERAAWKVTTQSGRPDFSCGNAFEGFLHVPLPHPAFSTLRATPNGGYDGLAAQIASARREVLLAVMEWDDNPRQEPGRVLAQAVAQLYTQVQAQPERYPDGVTVRIALGNFPLPGALEWGTQVYGAARALIAAGVPFADPARRWQVQIANYAGTFPHSHAKLLVTDGEVLTVMGFNVGPLHLPSGTTEGRGGNLRDLALQVRGLVAADGLNVFDDLWARSRLLTCPPGVTQAEVSSCSLGDLARPDHPQGTDRLPLRPAGDDRVFSLYRRAGFQAADAALVGMIDATQQTIDLMQVSFSMRLRCNLALLNPQLCRPEDALPWMTALVRAAQRGVTIRALLYEHGYLGLENRIGVAGLQRLLRQRGLEHRLQVRWFPGPVHAKTMLLDGRMLVVGSQNLHYSSWEARGLNEYSLATTAPAASAGFAREFAFFWEQAPLAEMPDWLSEALP</sequence>
<dbReference type="SUPFAM" id="SSF56024">
    <property type="entry name" value="Phospholipase D/nuclease"/>
    <property type="match status" value="2"/>
</dbReference>
<accession>A0ABQ2EMD7</accession>
<dbReference type="PROSITE" id="PS50035">
    <property type="entry name" value="PLD"/>
    <property type="match status" value="1"/>
</dbReference>
<name>A0ABQ2EMD7_9DEIO</name>
<feature type="transmembrane region" description="Helical" evidence="1">
    <location>
        <begin position="166"/>
        <end position="186"/>
    </location>
</feature>
<dbReference type="CDD" id="cd09108">
    <property type="entry name" value="PLDc_PMFPLD_like_1"/>
    <property type="match status" value="1"/>
</dbReference>
<evidence type="ECO:0000259" key="2">
    <source>
        <dbReference type="PROSITE" id="PS50035"/>
    </source>
</evidence>
<keyword evidence="1" id="KW-1133">Transmembrane helix</keyword>
<keyword evidence="4" id="KW-1185">Reference proteome</keyword>
<feature type="transmembrane region" description="Helical" evidence="1">
    <location>
        <begin position="93"/>
        <end position="117"/>
    </location>
</feature>
<dbReference type="PANTHER" id="PTHR21248:SF22">
    <property type="entry name" value="PHOSPHOLIPASE D"/>
    <property type="match status" value="1"/>
</dbReference>
<feature type="transmembrane region" description="Helical" evidence="1">
    <location>
        <begin position="48"/>
        <end position="72"/>
    </location>
</feature>
<dbReference type="SMART" id="SM00155">
    <property type="entry name" value="PLDc"/>
    <property type="match status" value="2"/>
</dbReference>
<feature type="transmembrane region" description="Helical" evidence="1">
    <location>
        <begin position="240"/>
        <end position="263"/>
    </location>
</feature>
<protein>
    <recommendedName>
        <fullName evidence="2">PLD phosphodiesterase domain-containing protein</fullName>
    </recommendedName>
</protein>
<dbReference type="Gene3D" id="3.30.870.10">
    <property type="entry name" value="Endonuclease Chain A"/>
    <property type="match status" value="2"/>
</dbReference>
<reference evidence="4" key="1">
    <citation type="journal article" date="2019" name="Int. J. Syst. Evol. Microbiol.">
        <title>The Global Catalogue of Microorganisms (GCM) 10K type strain sequencing project: providing services to taxonomists for standard genome sequencing and annotation.</title>
        <authorList>
            <consortium name="The Broad Institute Genomics Platform"/>
            <consortium name="The Broad Institute Genome Sequencing Center for Infectious Disease"/>
            <person name="Wu L."/>
            <person name="Ma J."/>
        </authorList>
    </citation>
    <scope>NUCLEOTIDE SEQUENCE [LARGE SCALE GENOMIC DNA]</scope>
    <source>
        <strain evidence="4">JCM 30331</strain>
    </source>
</reference>
<comment type="caution">
    <text evidence="3">The sequence shown here is derived from an EMBL/GenBank/DDBJ whole genome shotgun (WGS) entry which is preliminary data.</text>
</comment>
<feature type="transmembrane region" description="Helical" evidence="1">
    <location>
        <begin position="21"/>
        <end position="42"/>
    </location>
</feature>
<dbReference type="RefSeq" id="WP_189004719.1">
    <property type="nucleotide sequence ID" value="NZ_BMPP01000002.1"/>
</dbReference>
<feature type="transmembrane region" description="Helical" evidence="1">
    <location>
        <begin position="129"/>
        <end position="154"/>
    </location>
</feature>
<evidence type="ECO:0000313" key="4">
    <source>
        <dbReference type="Proteomes" id="UP000647587"/>
    </source>
</evidence>
<keyword evidence="1" id="KW-0812">Transmembrane</keyword>
<feature type="transmembrane region" description="Helical" evidence="1">
    <location>
        <begin position="198"/>
        <end position="219"/>
    </location>
</feature>
<dbReference type="EMBL" id="BMPP01000002">
    <property type="protein sequence ID" value="GGK16822.1"/>
    <property type="molecule type" value="Genomic_DNA"/>
</dbReference>
<proteinExistence type="predicted"/>